<dbReference type="EMBL" id="AOID01000019">
    <property type="protein sequence ID" value="ELY68851.1"/>
    <property type="molecule type" value="Genomic_DNA"/>
</dbReference>
<dbReference type="PANTHER" id="PTHR10763:SF22">
    <property type="entry name" value="ORC1-TYPE DNA REPLICATION PROTEIN"/>
    <property type="match status" value="1"/>
</dbReference>
<evidence type="ECO:0000256" key="2">
    <source>
        <dbReference type="ARBA" id="ARBA00022705"/>
    </source>
</evidence>
<reference evidence="6 7" key="1">
    <citation type="journal article" date="2014" name="PLoS Genet.">
        <title>Phylogenetically driven sequencing of extremely halophilic archaea reveals strategies for static and dynamic osmo-response.</title>
        <authorList>
            <person name="Becker E.A."/>
            <person name="Seitzer P.M."/>
            <person name="Tritt A."/>
            <person name="Larsen D."/>
            <person name="Krusor M."/>
            <person name="Yao A.I."/>
            <person name="Wu D."/>
            <person name="Madern D."/>
            <person name="Eisen J.A."/>
            <person name="Darling A.E."/>
            <person name="Facciotti M.T."/>
        </authorList>
    </citation>
    <scope>NUCLEOTIDE SEQUENCE [LARGE SCALE GENOMIC DNA]</scope>
    <source>
        <strain evidence="6 7">JCM 10478</strain>
    </source>
</reference>
<dbReference type="STRING" id="1227496.C489_05778"/>
<evidence type="ECO:0000256" key="1">
    <source>
        <dbReference type="ARBA" id="ARBA00006184"/>
    </source>
</evidence>
<proteinExistence type="inferred from homology"/>
<dbReference type="Pfam" id="PF13401">
    <property type="entry name" value="AAA_22"/>
    <property type="match status" value="1"/>
</dbReference>
<dbReference type="AlphaFoldDB" id="L9Y5B1"/>
<evidence type="ECO:0000259" key="5">
    <source>
        <dbReference type="SMART" id="SM00382"/>
    </source>
</evidence>
<dbReference type="PANTHER" id="PTHR10763">
    <property type="entry name" value="CELL DIVISION CONTROL PROTEIN 6-RELATED"/>
    <property type="match status" value="1"/>
</dbReference>
<comment type="caution">
    <text evidence="6">The sequence shown here is derived from an EMBL/GenBank/DDBJ whole genome shotgun (WGS) entry which is preliminary data.</text>
</comment>
<gene>
    <name evidence="6" type="ORF">C489_05778</name>
</gene>
<dbReference type="InterPro" id="IPR049945">
    <property type="entry name" value="AAA_22"/>
</dbReference>
<keyword evidence="7" id="KW-1185">Reference proteome</keyword>
<organism evidence="6 7">
    <name type="scientific">Natrinema versiforme JCM 10478</name>
    <dbReference type="NCBI Taxonomy" id="1227496"/>
    <lineage>
        <taxon>Archaea</taxon>
        <taxon>Methanobacteriati</taxon>
        <taxon>Methanobacteriota</taxon>
        <taxon>Stenosarchaea group</taxon>
        <taxon>Halobacteria</taxon>
        <taxon>Halobacteriales</taxon>
        <taxon>Natrialbaceae</taxon>
        <taxon>Natrinema</taxon>
    </lineage>
</organism>
<dbReference type="GO" id="GO:0016887">
    <property type="term" value="F:ATP hydrolysis activity"/>
    <property type="evidence" value="ECO:0007669"/>
    <property type="project" value="InterPro"/>
</dbReference>
<evidence type="ECO:0000256" key="3">
    <source>
        <dbReference type="ARBA" id="ARBA00022741"/>
    </source>
</evidence>
<keyword evidence="2" id="KW-0235">DNA replication</keyword>
<keyword evidence="3" id="KW-0547">Nucleotide-binding</keyword>
<keyword evidence="4" id="KW-0067">ATP-binding</keyword>
<dbReference type="GO" id="GO:0005524">
    <property type="term" value="F:ATP binding"/>
    <property type="evidence" value="ECO:0007669"/>
    <property type="project" value="UniProtKB-KW"/>
</dbReference>
<comment type="similarity">
    <text evidence="1">Belongs to the CDC6/cdc18 family.</text>
</comment>
<dbReference type="PATRIC" id="fig|1227496.3.peg.1163"/>
<dbReference type="Proteomes" id="UP000011632">
    <property type="component" value="Unassembled WGS sequence"/>
</dbReference>
<dbReference type="InterPro" id="IPR050311">
    <property type="entry name" value="ORC1/CDC6"/>
</dbReference>
<dbReference type="InterPro" id="IPR055237">
    <property type="entry name" value="Cdc6_lid"/>
</dbReference>
<evidence type="ECO:0000313" key="6">
    <source>
        <dbReference type="EMBL" id="ELY68851.1"/>
    </source>
</evidence>
<dbReference type="SUPFAM" id="SSF52540">
    <property type="entry name" value="P-loop containing nucleoside triphosphate hydrolases"/>
    <property type="match status" value="1"/>
</dbReference>
<dbReference type="InterPro" id="IPR027417">
    <property type="entry name" value="P-loop_NTPase"/>
</dbReference>
<feature type="domain" description="AAA+ ATPase" evidence="5">
    <location>
        <begin position="41"/>
        <end position="182"/>
    </location>
</feature>
<dbReference type="Pfam" id="PF22703">
    <property type="entry name" value="Cdc6_lid"/>
    <property type="match status" value="1"/>
</dbReference>
<name>L9Y5B1_9EURY</name>
<evidence type="ECO:0000313" key="7">
    <source>
        <dbReference type="Proteomes" id="UP000011632"/>
    </source>
</evidence>
<dbReference type="InterPro" id="IPR003593">
    <property type="entry name" value="AAA+_ATPase"/>
</dbReference>
<dbReference type="SMART" id="SM00382">
    <property type="entry name" value="AAA"/>
    <property type="match status" value="1"/>
</dbReference>
<evidence type="ECO:0000256" key="4">
    <source>
        <dbReference type="ARBA" id="ARBA00022840"/>
    </source>
</evidence>
<accession>L9Y5B1</accession>
<dbReference type="OrthoDB" id="270161at2157"/>
<protein>
    <submittedName>
        <fullName evidence="6">AAA ATPase</fullName>
    </submittedName>
</protein>
<dbReference type="Gene3D" id="1.10.8.60">
    <property type="match status" value="1"/>
</dbReference>
<dbReference type="Gene3D" id="3.40.50.300">
    <property type="entry name" value="P-loop containing nucleotide triphosphate hydrolases"/>
    <property type="match status" value="1"/>
</dbReference>
<dbReference type="GO" id="GO:0006260">
    <property type="term" value="P:DNA replication"/>
    <property type="evidence" value="ECO:0007669"/>
    <property type="project" value="UniProtKB-KW"/>
</dbReference>
<dbReference type="RefSeq" id="WP_006430213.1">
    <property type="nucleotide sequence ID" value="NZ_AOID01000019.1"/>
</dbReference>
<sequence>MEYITNYEALQTTSPPAEMYVRENELTELRQSLEPITTGHHATGAVLYGPSGAGKTHATKYIISQLIASGAGPAGIATTHIDCWDHSSEHGILQRLLAGLGQGRRPSNTPTYTLLEDLRDALDGPYLVVLDEADQIADGGVLKALHQIPAVTLFCIVNEYRPFLRALDMSVESRLEGYRDIEFDAYSEAQLQAILEGRISHGVADGVVPDAIVELLASVSKCDARRAIDNLRKSVHKAKTRGMDAVTPAVVRGVVPETEQELIAKTFSKLTRDQRILYEILVENGGPMSIGEVYDGFRERSPDDNPASRKTAKRELKKMSYYHLVDYGGKNSARRYEAATDELYPDGLA</sequence>